<dbReference type="Pfam" id="PF19300">
    <property type="entry name" value="BPD_transp_1_N"/>
    <property type="match status" value="1"/>
</dbReference>
<comment type="subcellular location">
    <subcellularLocation>
        <location evidence="1 7">Cell membrane</location>
        <topology evidence="1 7">Multi-pass membrane protein</topology>
    </subcellularLocation>
</comment>
<dbReference type="InterPro" id="IPR035906">
    <property type="entry name" value="MetI-like_sf"/>
</dbReference>
<evidence type="ECO:0000256" key="5">
    <source>
        <dbReference type="ARBA" id="ARBA00022989"/>
    </source>
</evidence>
<dbReference type="AlphaFoldDB" id="A0A1B7LET8"/>
<accession>A0A1B7LET8</accession>
<dbReference type="EMBL" id="LYVF01000158">
    <property type="protein sequence ID" value="OAT81805.1"/>
    <property type="molecule type" value="Genomic_DNA"/>
</dbReference>
<keyword evidence="10" id="KW-1185">Reference proteome</keyword>
<dbReference type="PANTHER" id="PTHR30465:SF93">
    <property type="entry name" value="OLIGOPEPTIDE TRANSPORT SYSTEM PERMEASE PROTEIN OPPB"/>
    <property type="match status" value="1"/>
</dbReference>
<name>A0A1B7LET8_9FIRM</name>
<keyword evidence="3" id="KW-1003">Cell membrane</keyword>
<sequence>MTKYLLRRLVAMLIALWLIITLTFIIMHVVPGGPFATEKPLPPEILKNIMAHYHMNEPLWRQYTDYLGSLLHGDLGPSFKYQDRTVNGIIRDGFPVSAALGAVAIAIALLIGIPAGIVSALRRNSWQDYLAMALTTIGFSVPSFILAGLLMYVFAYRLGWLPPAMWGSPQQAIMPALALSALPMAFVARLMRSSMLEVLQQDYMRTARAKGLPERLVVWRHAVRNAITPVVTYLGPLVAGIFTGSFVVENIFAIPGLGRYYVMSITDRDYTVILGVTIFYSAFLMLMNFLVDLAYVFIDPRVKLAGRKEV</sequence>
<organism evidence="9 10">
    <name type="scientific">Desulfotomaculum copahuensis</name>
    <dbReference type="NCBI Taxonomy" id="1838280"/>
    <lineage>
        <taxon>Bacteria</taxon>
        <taxon>Bacillati</taxon>
        <taxon>Bacillota</taxon>
        <taxon>Clostridia</taxon>
        <taxon>Eubacteriales</taxon>
        <taxon>Desulfotomaculaceae</taxon>
        <taxon>Desulfotomaculum</taxon>
    </lineage>
</organism>
<evidence type="ECO:0000256" key="2">
    <source>
        <dbReference type="ARBA" id="ARBA00022448"/>
    </source>
</evidence>
<dbReference type="CDD" id="cd06261">
    <property type="entry name" value="TM_PBP2"/>
    <property type="match status" value="1"/>
</dbReference>
<feature type="transmembrane region" description="Helical" evidence="7">
    <location>
        <begin position="9"/>
        <end position="30"/>
    </location>
</feature>
<comment type="caution">
    <text evidence="9">The sequence shown here is derived from an EMBL/GenBank/DDBJ whole genome shotgun (WGS) entry which is preliminary data.</text>
</comment>
<dbReference type="STRING" id="1838280.A6M21_10440"/>
<feature type="transmembrane region" description="Helical" evidence="7">
    <location>
        <begin position="230"/>
        <end position="252"/>
    </location>
</feature>
<feature type="transmembrane region" description="Helical" evidence="7">
    <location>
        <begin position="129"/>
        <end position="152"/>
    </location>
</feature>
<evidence type="ECO:0000256" key="7">
    <source>
        <dbReference type="RuleBase" id="RU363032"/>
    </source>
</evidence>
<dbReference type="Gene3D" id="1.10.3720.10">
    <property type="entry name" value="MetI-like"/>
    <property type="match status" value="1"/>
</dbReference>
<evidence type="ECO:0000256" key="6">
    <source>
        <dbReference type="ARBA" id="ARBA00023136"/>
    </source>
</evidence>
<dbReference type="Pfam" id="PF00528">
    <property type="entry name" value="BPD_transp_1"/>
    <property type="match status" value="1"/>
</dbReference>
<keyword evidence="4 7" id="KW-0812">Transmembrane</keyword>
<dbReference type="SUPFAM" id="SSF161098">
    <property type="entry name" value="MetI-like"/>
    <property type="match status" value="1"/>
</dbReference>
<keyword evidence="6 7" id="KW-0472">Membrane</keyword>
<evidence type="ECO:0000313" key="9">
    <source>
        <dbReference type="EMBL" id="OAT81805.1"/>
    </source>
</evidence>
<dbReference type="PROSITE" id="PS50928">
    <property type="entry name" value="ABC_TM1"/>
    <property type="match status" value="1"/>
</dbReference>
<protein>
    <submittedName>
        <fullName evidence="9">Peptide ABC transporter permease</fullName>
    </submittedName>
</protein>
<evidence type="ECO:0000313" key="10">
    <source>
        <dbReference type="Proteomes" id="UP000078532"/>
    </source>
</evidence>
<dbReference type="GO" id="GO:0005886">
    <property type="term" value="C:plasma membrane"/>
    <property type="evidence" value="ECO:0007669"/>
    <property type="project" value="UniProtKB-SubCell"/>
</dbReference>
<proteinExistence type="inferred from homology"/>
<gene>
    <name evidence="9" type="ORF">A6M21_10440</name>
</gene>
<feature type="transmembrane region" description="Helical" evidence="7">
    <location>
        <begin position="172"/>
        <end position="191"/>
    </location>
</feature>
<comment type="similarity">
    <text evidence="7">Belongs to the binding-protein-dependent transport system permease family.</text>
</comment>
<keyword evidence="2 7" id="KW-0813">Transport</keyword>
<feature type="domain" description="ABC transmembrane type-1" evidence="8">
    <location>
        <begin position="94"/>
        <end position="291"/>
    </location>
</feature>
<dbReference type="InterPro" id="IPR045621">
    <property type="entry name" value="BPD_transp_1_N"/>
</dbReference>
<keyword evidence="5 7" id="KW-1133">Transmembrane helix</keyword>
<feature type="transmembrane region" description="Helical" evidence="7">
    <location>
        <begin position="94"/>
        <end position="117"/>
    </location>
</feature>
<feature type="transmembrane region" description="Helical" evidence="7">
    <location>
        <begin position="272"/>
        <end position="298"/>
    </location>
</feature>
<dbReference type="GO" id="GO:0055085">
    <property type="term" value="P:transmembrane transport"/>
    <property type="evidence" value="ECO:0007669"/>
    <property type="project" value="InterPro"/>
</dbReference>
<evidence type="ECO:0000256" key="1">
    <source>
        <dbReference type="ARBA" id="ARBA00004651"/>
    </source>
</evidence>
<reference evidence="9 10" key="1">
    <citation type="submission" date="2016-04" db="EMBL/GenBank/DDBJ databases">
        <authorList>
            <person name="Evans L.H."/>
            <person name="Alamgir A."/>
            <person name="Owens N."/>
            <person name="Weber N.D."/>
            <person name="Virtaneva K."/>
            <person name="Barbian K."/>
            <person name="Babar A."/>
            <person name="Rosenke K."/>
        </authorList>
    </citation>
    <scope>NUCLEOTIDE SEQUENCE [LARGE SCALE GENOMIC DNA]</scope>
    <source>
        <strain evidence="9 10">LMa1</strain>
    </source>
</reference>
<dbReference type="OrthoDB" id="9773221at2"/>
<dbReference type="PANTHER" id="PTHR30465">
    <property type="entry name" value="INNER MEMBRANE ABC TRANSPORTER"/>
    <property type="match status" value="1"/>
</dbReference>
<evidence type="ECO:0000259" key="8">
    <source>
        <dbReference type="PROSITE" id="PS50928"/>
    </source>
</evidence>
<dbReference type="InterPro" id="IPR000515">
    <property type="entry name" value="MetI-like"/>
</dbReference>
<dbReference type="Proteomes" id="UP000078532">
    <property type="component" value="Unassembled WGS sequence"/>
</dbReference>
<dbReference type="RefSeq" id="WP_066668311.1">
    <property type="nucleotide sequence ID" value="NZ_LYVF01000158.1"/>
</dbReference>
<evidence type="ECO:0000256" key="3">
    <source>
        <dbReference type="ARBA" id="ARBA00022475"/>
    </source>
</evidence>
<evidence type="ECO:0000256" key="4">
    <source>
        <dbReference type="ARBA" id="ARBA00022692"/>
    </source>
</evidence>